<dbReference type="RefSeq" id="WP_380206090.1">
    <property type="nucleotide sequence ID" value="NZ_JBHTEK010000001.1"/>
</dbReference>
<organism evidence="2 3">
    <name type="scientific">Hymenobacter humi</name>
    <dbReference type="NCBI Taxonomy" id="1411620"/>
    <lineage>
        <taxon>Bacteria</taxon>
        <taxon>Pseudomonadati</taxon>
        <taxon>Bacteroidota</taxon>
        <taxon>Cytophagia</taxon>
        <taxon>Cytophagales</taxon>
        <taxon>Hymenobacteraceae</taxon>
        <taxon>Hymenobacter</taxon>
    </lineage>
</organism>
<dbReference type="InterPro" id="IPR013785">
    <property type="entry name" value="Aldolase_TIM"/>
</dbReference>
<keyword evidence="2" id="KW-0378">Hydrolase</keyword>
<dbReference type="Gene3D" id="3.20.20.70">
    <property type="entry name" value="Aldolase class I"/>
    <property type="match status" value="1"/>
</dbReference>
<dbReference type="GO" id="GO:0016787">
    <property type="term" value="F:hydrolase activity"/>
    <property type="evidence" value="ECO:0007669"/>
    <property type="project" value="UniProtKB-KW"/>
</dbReference>
<dbReference type="EMBL" id="JBHTEK010000001">
    <property type="protein sequence ID" value="MFC7669505.1"/>
    <property type="molecule type" value="Genomic_DNA"/>
</dbReference>
<proteinExistence type="predicted"/>
<dbReference type="InterPro" id="IPR029483">
    <property type="entry name" value="GH97_C"/>
</dbReference>
<dbReference type="Proteomes" id="UP001596513">
    <property type="component" value="Unassembled WGS sequence"/>
</dbReference>
<comment type="caution">
    <text evidence="2">The sequence shown here is derived from an EMBL/GenBank/DDBJ whole genome shotgun (WGS) entry which is preliminary data.</text>
</comment>
<name>A0ABW2UBC1_9BACT</name>
<sequence>MAAQPAYVQDFVKKLPPRWADVRFVAGFPGEYAVLARQAPGGQWYLAGINATDAPKTLQARPGQAQSGRRHPHHRWRYQPELQHPGAGGKSLRLTLPARGGFVVQP</sequence>
<feature type="domain" description="Glycosyl-hydrolase 97 C-terminal oligomerisation" evidence="1">
    <location>
        <begin position="19"/>
        <end position="59"/>
    </location>
</feature>
<dbReference type="Pfam" id="PF14509">
    <property type="entry name" value="GH97_C"/>
    <property type="match status" value="1"/>
</dbReference>
<evidence type="ECO:0000313" key="3">
    <source>
        <dbReference type="Proteomes" id="UP001596513"/>
    </source>
</evidence>
<accession>A0ABW2UBC1</accession>
<keyword evidence="3" id="KW-1185">Reference proteome</keyword>
<reference evidence="3" key="1">
    <citation type="journal article" date="2019" name="Int. J. Syst. Evol. Microbiol.">
        <title>The Global Catalogue of Microorganisms (GCM) 10K type strain sequencing project: providing services to taxonomists for standard genome sequencing and annotation.</title>
        <authorList>
            <consortium name="The Broad Institute Genomics Platform"/>
            <consortium name="The Broad Institute Genome Sequencing Center for Infectious Disease"/>
            <person name="Wu L."/>
            <person name="Ma J."/>
        </authorList>
    </citation>
    <scope>NUCLEOTIDE SEQUENCE [LARGE SCALE GENOMIC DNA]</scope>
    <source>
        <strain evidence="3">JCM 19635</strain>
    </source>
</reference>
<evidence type="ECO:0000259" key="1">
    <source>
        <dbReference type="Pfam" id="PF14509"/>
    </source>
</evidence>
<gene>
    <name evidence="2" type="ORF">ACFQT0_20670</name>
</gene>
<protein>
    <submittedName>
        <fullName evidence="2">Glycoside hydrolase family 97 C-terminal domain-containing protein</fullName>
    </submittedName>
</protein>
<evidence type="ECO:0000313" key="2">
    <source>
        <dbReference type="EMBL" id="MFC7669505.1"/>
    </source>
</evidence>